<dbReference type="EMBL" id="JABFDB010000014">
    <property type="protein sequence ID" value="NYZ22004.1"/>
    <property type="molecule type" value="Genomic_DNA"/>
</dbReference>
<feature type="transmembrane region" description="Helical" evidence="1">
    <location>
        <begin position="118"/>
        <end position="137"/>
    </location>
</feature>
<dbReference type="Proteomes" id="UP000584642">
    <property type="component" value="Unassembled WGS sequence"/>
</dbReference>
<feature type="transmembrane region" description="Helical" evidence="1">
    <location>
        <begin position="149"/>
        <end position="166"/>
    </location>
</feature>
<keyword evidence="1" id="KW-1133">Transmembrane helix</keyword>
<reference evidence="2 3" key="1">
    <citation type="submission" date="2020-05" db="EMBL/GenBank/DDBJ databases">
        <title>Azospirillum oleiclasticum sp. nov, a nitrogen-fixing and heavy crude oil-emulsifying bacterium isolated from the crude oil of Yumen Oilfield.</title>
        <authorList>
            <person name="Wu D."/>
            <person name="Cai M."/>
            <person name="Zhang X."/>
        </authorList>
    </citation>
    <scope>NUCLEOTIDE SEQUENCE [LARGE SCALE GENOMIC DNA]</scope>
    <source>
        <strain evidence="2 3">ROY-1-1-2</strain>
    </source>
</reference>
<dbReference type="Pfam" id="PF05940">
    <property type="entry name" value="NnrS"/>
    <property type="match status" value="1"/>
</dbReference>
<gene>
    <name evidence="2" type="ORF">HND93_20000</name>
</gene>
<keyword evidence="1" id="KW-0472">Membrane</keyword>
<feature type="transmembrane region" description="Helical" evidence="1">
    <location>
        <begin position="274"/>
        <end position="294"/>
    </location>
</feature>
<comment type="caution">
    <text evidence="2">The sequence shown here is derived from an EMBL/GenBank/DDBJ whole genome shotgun (WGS) entry which is preliminary data.</text>
</comment>
<dbReference type="RefSeq" id="WP_180283774.1">
    <property type="nucleotide sequence ID" value="NZ_JABFDB010000014.1"/>
</dbReference>
<feature type="transmembrane region" description="Helical" evidence="1">
    <location>
        <begin position="370"/>
        <end position="389"/>
    </location>
</feature>
<feature type="transmembrane region" description="Helical" evidence="1">
    <location>
        <begin position="64"/>
        <end position="81"/>
    </location>
</feature>
<feature type="transmembrane region" description="Helical" evidence="1">
    <location>
        <begin position="340"/>
        <end position="358"/>
    </location>
</feature>
<accession>A0ABX2TCE0</accession>
<sequence length="402" mass="41483">MTTRTLSSSGWLGTPMLLGYGFRPFFLLAGLSAPALVLVWLAVLATGGWPDTAVPALSWHGHEMLFGFVMAAVAGFLLTAVPSWTGSPALKGAGLGALVALWLAGRVVVAPWSGVPPAVAAVIDLAFLPALGVALALPLVRAGKIANTAFLVLLGLLTAANLLFHLEWLGRLADGARLGLALGIGVVLMMVTVIGGRILPAFTRNALKARGVTAEVTTRRCVERLTLLSTVAMIPVDLILPGSLLAGAVALVAAVAHARRLAGWQTRHTLGQPILWILHAGYAWVPLALALKAAHGLAGLVDATAWLHALTAGGFATLILAVMSRAALGHTGRPVVATRVTVASYALLLLAATLRTLAPELPGGAYTPALHAAGLAWVASFAAFLWVYAPILTRPRADGQPG</sequence>
<dbReference type="InterPro" id="IPR010266">
    <property type="entry name" value="NnrS"/>
</dbReference>
<feature type="transmembrane region" description="Helical" evidence="1">
    <location>
        <begin position="178"/>
        <end position="200"/>
    </location>
</feature>
<feature type="transmembrane region" description="Helical" evidence="1">
    <location>
        <begin position="306"/>
        <end position="328"/>
    </location>
</feature>
<protein>
    <submittedName>
        <fullName evidence="2">NnrS family protein</fullName>
    </submittedName>
</protein>
<organism evidence="2 3">
    <name type="scientific">Azospirillum oleiclasticum</name>
    <dbReference type="NCBI Taxonomy" id="2735135"/>
    <lineage>
        <taxon>Bacteria</taxon>
        <taxon>Pseudomonadati</taxon>
        <taxon>Pseudomonadota</taxon>
        <taxon>Alphaproteobacteria</taxon>
        <taxon>Rhodospirillales</taxon>
        <taxon>Azospirillaceae</taxon>
        <taxon>Azospirillum</taxon>
    </lineage>
</organism>
<feature type="transmembrane region" description="Helical" evidence="1">
    <location>
        <begin position="93"/>
        <end position="112"/>
    </location>
</feature>
<keyword evidence="1" id="KW-0812">Transmembrane</keyword>
<evidence type="ECO:0000256" key="1">
    <source>
        <dbReference type="SAM" id="Phobius"/>
    </source>
</evidence>
<keyword evidence="3" id="KW-1185">Reference proteome</keyword>
<name>A0ABX2TCE0_9PROT</name>
<feature type="transmembrane region" description="Helical" evidence="1">
    <location>
        <begin position="25"/>
        <end position="44"/>
    </location>
</feature>
<evidence type="ECO:0000313" key="3">
    <source>
        <dbReference type="Proteomes" id="UP000584642"/>
    </source>
</evidence>
<evidence type="ECO:0000313" key="2">
    <source>
        <dbReference type="EMBL" id="NYZ22004.1"/>
    </source>
</evidence>
<proteinExistence type="predicted"/>